<keyword evidence="6" id="KW-0808">Transferase</keyword>
<dbReference type="Proteomes" id="UP000287866">
    <property type="component" value="Unassembled WGS sequence"/>
</dbReference>
<feature type="modified residue" description="N6-(pyridoxal phosphate)lysine" evidence="3">
    <location>
        <position position="209"/>
    </location>
</feature>
<dbReference type="InterPro" id="IPR015421">
    <property type="entry name" value="PyrdxlP-dep_Trfase_major"/>
</dbReference>
<evidence type="ECO:0000256" key="4">
    <source>
        <dbReference type="RuleBase" id="RU004508"/>
    </source>
</evidence>
<keyword evidence="3 4" id="KW-0663">Pyridoxal phosphate</keyword>
<dbReference type="PANTHER" id="PTHR30244">
    <property type="entry name" value="TRANSAMINASE"/>
    <property type="match status" value="1"/>
</dbReference>
<dbReference type="Pfam" id="PF01041">
    <property type="entry name" value="DegT_DnrJ_EryC1"/>
    <property type="match status" value="1"/>
</dbReference>
<dbReference type="RefSeq" id="WP_165566299.1">
    <property type="nucleotide sequence ID" value="NZ_SAYU02000011.1"/>
</dbReference>
<sequence length="432" mass="46141">MDRPPSPGSGATAQAAPPEPLGLDLATSEPIPPEGIEAAVALMRSGALFRYAESSGQPSHVAEWETEFAAYLGRRYAVATSSCGAAMFLALHCLGVRPGDPVLMNSWTLAPVPGAVVHAGGRPVLVETTPDLTVDLGSLRARAAEHPGAVLLLSHMRGHVADLGAVREVADEFGLRLVEDCAHSLGGSWDGRPTGTFGVAGCFSTQGYKHLNSGEGGVLVTDDDEVAARAVLASGSYRLHGQHHSRPDLSVFEPLLGEEPNHSMRMSALAAAVLRPQLPLLDERVVRWRALYDAVAAGLCGVDGVRLTVRDPREHFVGSSLQFFVDDLAPEQVEELCRTAGALGVHLKWFGAPEPSGFTASYRSWLYAEPEPLPHTDRVVSRLVDVRIPLALTDEHVERLVAIVGHAMDRARRVTAPSPAPDPTSDPRRQPR</sequence>
<feature type="active site" description="Proton acceptor" evidence="2">
    <location>
        <position position="209"/>
    </location>
</feature>
<dbReference type="Gene3D" id="3.40.640.10">
    <property type="entry name" value="Type I PLP-dependent aspartate aminotransferase-like (Major domain)"/>
    <property type="match status" value="1"/>
</dbReference>
<dbReference type="GO" id="GO:0030170">
    <property type="term" value="F:pyridoxal phosphate binding"/>
    <property type="evidence" value="ECO:0007669"/>
    <property type="project" value="TreeGrafter"/>
</dbReference>
<feature type="region of interest" description="Disordered" evidence="5">
    <location>
        <begin position="1"/>
        <end position="23"/>
    </location>
</feature>
<comment type="cofactor">
    <cofactor evidence="1">
        <name>pyridoxal 5'-phosphate</name>
        <dbReference type="ChEBI" id="CHEBI:597326"/>
    </cofactor>
</comment>
<reference evidence="6" key="1">
    <citation type="submission" date="2020-03" db="EMBL/GenBank/DDBJ databases">
        <title>Phycicoccus flavus sp. nov., a novel endophytic actinobacterium isolated from branch of Kandelia candel.</title>
        <authorList>
            <person name="Tuo L."/>
        </authorList>
    </citation>
    <scope>NUCLEOTIDE SEQUENCE</scope>
    <source>
        <strain evidence="6">CMS6Z-2</strain>
    </source>
</reference>
<dbReference type="SUPFAM" id="SSF53383">
    <property type="entry name" value="PLP-dependent transferases"/>
    <property type="match status" value="1"/>
</dbReference>
<dbReference type="InterPro" id="IPR000653">
    <property type="entry name" value="DegT/StrS_aminotransferase"/>
</dbReference>
<name>A0A8T6R144_9MICO</name>
<evidence type="ECO:0000313" key="6">
    <source>
        <dbReference type="EMBL" id="NHA67462.1"/>
    </source>
</evidence>
<dbReference type="PIRSF" id="PIRSF000390">
    <property type="entry name" value="PLP_StrS"/>
    <property type="match status" value="1"/>
</dbReference>
<proteinExistence type="inferred from homology"/>
<evidence type="ECO:0000256" key="1">
    <source>
        <dbReference type="ARBA" id="ARBA00001933"/>
    </source>
</evidence>
<keyword evidence="6" id="KW-0032">Aminotransferase</keyword>
<protein>
    <submittedName>
        <fullName evidence="6">Aminotransferase class I/II-fold pyridoxal phosphate-dependent enzyme</fullName>
    </submittedName>
</protein>
<evidence type="ECO:0000256" key="3">
    <source>
        <dbReference type="PIRSR" id="PIRSR000390-2"/>
    </source>
</evidence>
<evidence type="ECO:0000313" key="7">
    <source>
        <dbReference type="Proteomes" id="UP000287866"/>
    </source>
</evidence>
<dbReference type="InterPro" id="IPR015422">
    <property type="entry name" value="PyrdxlP-dep_Trfase_small"/>
</dbReference>
<comment type="similarity">
    <text evidence="4">Belongs to the DegT/DnrJ/EryC1 family.</text>
</comment>
<dbReference type="EMBL" id="SAYU02000011">
    <property type="protein sequence ID" value="NHA67462.1"/>
    <property type="molecule type" value="Genomic_DNA"/>
</dbReference>
<accession>A0A8T6R144</accession>
<comment type="caution">
    <text evidence="6">The sequence shown here is derived from an EMBL/GenBank/DDBJ whole genome shotgun (WGS) entry which is preliminary data.</text>
</comment>
<feature type="region of interest" description="Disordered" evidence="5">
    <location>
        <begin position="412"/>
        <end position="432"/>
    </location>
</feature>
<keyword evidence="7" id="KW-1185">Reference proteome</keyword>
<dbReference type="GO" id="GO:0000271">
    <property type="term" value="P:polysaccharide biosynthetic process"/>
    <property type="evidence" value="ECO:0007669"/>
    <property type="project" value="TreeGrafter"/>
</dbReference>
<gene>
    <name evidence="6" type="ORF">EPD83_005220</name>
</gene>
<dbReference type="Gene3D" id="3.90.1150.10">
    <property type="entry name" value="Aspartate Aminotransferase, domain 1"/>
    <property type="match status" value="1"/>
</dbReference>
<organism evidence="6 7">
    <name type="scientific">Phycicoccus flavus</name>
    <dbReference type="NCBI Taxonomy" id="2502783"/>
    <lineage>
        <taxon>Bacteria</taxon>
        <taxon>Bacillati</taxon>
        <taxon>Actinomycetota</taxon>
        <taxon>Actinomycetes</taxon>
        <taxon>Micrococcales</taxon>
        <taxon>Intrasporangiaceae</taxon>
        <taxon>Phycicoccus</taxon>
    </lineage>
</organism>
<dbReference type="GO" id="GO:0008483">
    <property type="term" value="F:transaminase activity"/>
    <property type="evidence" value="ECO:0007669"/>
    <property type="project" value="UniProtKB-KW"/>
</dbReference>
<evidence type="ECO:0000256" key="5">
    <source>
        <dbReference type="SAM" id="MobiDB-lite"/>
    </source>
</evidence>
<dbReference type="InterPro" id="IPR015424">
    <property type="entry name" value="PyrdxlP-dep_Trfase"/>
</dbReference>
<dbReference type="AlphaFoldDB" id="A0A8T6R144"/>
<dbReference type="PANTHER" id="PTHR30244:SF34">
    <property type="entry name" value="DTDP-4-AMINO-4,6-DIDEOXYGALACTOSE TRANSAMINASE"/>
    <property type="match status" value="1"/>
</dbReference>
<evidence type="ECO:0000256" key="2">
    <source>
        <dbReference type="PIRSR" id="PIRSR000390-1"/>
    </source>
</evidence>